<sequence>MQKEDEMNTLSQVLNTLKERKMDLEFKWTGNGLSAGGQKEYTKGELKILKTFRFEGDSNPDDSAILYVLRADDGTTGYSLDAYGAASNYDKDYSNFIREIEIVGHEEQLNFNL</sequence>
<protein>
    <submittedName>
        <fullName evidence="1">Uncharacterized protein</fullName>
    </submittedName>
</protein>
<organism evidence="1 2">
    <name type="scientific">Arachidicoccus soli</name>
    <dbReference type="NCBI Taxonomy" id="2341117"/>
    <lineage>
        <taxon>Bacteria</taxon>
        <taxon>Pseudomonadati</taxon>
        <taxon>Bacteroidota</taxon>
        <taxon>Chitinophagia</taxon>
        <taxon>Chitinophagales</taxon>
        <taxon>Chitinophagaceae</taxon>
        <taxon>Arachidicoccus</taxon>
    </lineage>
</organism>
<gene>
    <name evidence="1" type="ORF">D6B99_01035</name>
</gene>
<dbReference type="OrthoDB" id="8418771at2"/>
<reference evidence="1 2" key="1">
    <citation type="submission" date="2018-09" db="EMBL/GenBank/DDBJ databases">
        <title>Arachidicoccus sp. nov., a bacterium isolated from soil.</title>
        <authorList>
            <person name="Weon H.-Y."/>
            <person name="Kwon S.-W."/>
            <person name="Lee S.A."/>
        </authorList>
    </citation>
    <scope>NUCLEOTIDE SEQUENCE [LARGE SCALE GENOMIC DNA]</scope>
    <source>
        <strain evidence="1 2">KIS59-12</strain>
    </source>
</reference>
<evidence type="ECO:0000313" key="2">
    <source>
        <dbReference type="Proteomes" id="UP000266118"/>
    </source>
</evidence>
<proteinExistence type="predicted"/>
<dbReference type="Proteomes" id="UP000266118">
    <property type="component" value="Chromosome"/>
</dbReference>
<dbReference type="RefSeq" id="WP_119984239.1">
    <property type="nucleotide sequence ID" value="NZ_CP032489.1"/>
</dbReference>
<dbReference type="KEGG" id="ark:D6B99_01035"/>
<keyword evidence="2" id="KW-1185">Reference proteome</keyword>
<dbReference type="AlphaFoldDB" id="A0A386HKC3"/>
<accession>A0A386HKC3</accession>
<dbReference type="EMBL" id="CP032489">
    <property type="protein sequence ID" value="AYD46327.1"/>
    <property type="molecule type" value="Genomic_DNA"/>
</dbReference>
<name>A0A386HKC3_9BACT</name>
<evidence type="ECO:0000313" key="1">
    <source>
        <dbReference type="EMBL" id="AYD46327.1"/>
    </source>
</evidence>